<dbReference type="OrthoDB" id="2729610at2"/>
<dbReference type="Gene3D" id="3.30.1380.20">
    <property type="entry name" value="Trafficking protein particle complex subunit 3"/>
    <property type="match status" value="1"/>
</dbReference>
<dbReference type="InterPro" id="IPR011991">
    <property type="entry name" value="ArsR-like_HTH"/>
</dbReference>
<dbReference type="KEGG" id="aamy:GFC30_2629"/>
<evidence type="ECO:0000256" key="1">
    <source>
        <dbReference type="ARBA" id="ARBA00023125"/>
    </source>
</evidence>
<gene>
    <name evidence="3" type="ORF">GFC30_2629</name>
</gene>
<keyword evidence="1" id="KW-0238">DNA-binding</keyword>
<accession>A0A160F631</accession>
<dbReference type="SUPFAM" id="SSF46785">
    <property type="entry name" value="Winged helix' DNA-binding domain"/>
    <property type="match status" value="1"/>
</dbReference>
<dbReference type="Gene3D" id="1.10.10.10">
    <property type="entry name" value="Winged helix-like DNA-binding domain superfamily/Winged helix DNA-binding domain"/>
    <property type="match status" value="1"/>
</dbReference>
<dbReference type="InterPro" id="IPR036388">
    <property type="entry name" value="WH-like_DNA-bd_sf"/>
</dbReference>
<name>A0A160F631_9BACL</name>
<evidence type="ECO:0000313" key="4">
    <source>
        <dbReference type="Proteomes" id="UP000076865"/>
    </source>
</evidence>
<dbReference type="RefSeq" id="WP_066326191.1">
    <property type="nucleotide sequence ID" value="NZ_CP015438.1"/>
</dbReference>
<reference evidence="3 4" key="1">
    <citation type="journal article" date="2006" name="Syst. Appl. Microbiol.">
        <title>Anoxybacillus amylolyticus sp. nov., a thermophilic amylase producing bacterium isolated from Mount Rittmann (Antarctica).</title>
        <authorList>
            <person name="Poli A."/>
            <person name="Esposito E."/>
            <person name="Lama L."/>
            <person name="Orlando P."/>
            <person name="Nicolaus G."/>
            <person name="de Appolonia F."/>
            <person name="Gambacorta A."/>
            <person name="Nicolaus B."/>
        </authorList>
    </citation>
    <scope>NUCLEOTIDE SEQUENCE [LARGE SCALE GENOMIC DNA]</scope>
    <source>
        <strain evidence="3 4">DSM 15939</strain>
    </source>
</reference>
<keyword evidence="4" id="KW-1185">Reference proteome</keyword>
<dbReference type="Proteomes" id="UP000076865">
    <property type="component" value="Chromosome"/>
</dbReference>
<dbReference type="PATRIC" id="fig|294699.3.peg.2709"/>
<dbReference type="SMART" id="SM00418">
    <property type="entry name" value="HTH_ARSR"/>
    <property type="match status" value="1"/>
</dbReference>
<protein>
    <submittedName>
        <fullName evidence="3">Helix-turn-helix domain protein</fullName>
    </submittedName>
</protein>
<evidence type="ECO:0000313" key="3">
    <source>
        <dbReference type="EMBL" id="ANB61243.1"/>
    </source>
</evidence>
<dbReference type="Pfam" id="PF12840">
    <property type="entry name" value="HTH_20"/>
    <property type="match status" value="1"/>
</dbReference>
<dbReference type="EMBL" id="CP015438">
    <property type="protein sequence ID" value="ANB61243.1"/>
    <property type="molecule type" value="Genomic_DNA"/>
</dbReference>
<organism evidence="3 4">
    <name type="scientific">Anoxybacteroides amylolyticum</name>
    <dbReference type="NCBI Taxonomy" id="294699"/>
    <lineage>
        <taxon>Bacteria</taxon>
        <taxon>Bacillati</taxon>
        <taxon>Bacillota</taxon>
        <taxon>Bacilli</taxon>
        <taxon>Bacillales</taxon>
        <taxon>Anoxybacillaceae</taxon>
        <taxon>Anoxybacteroides</taxon>
    </lineage>
</organism>
<proteinExistence type="predicted"/>
<dbReference type="GO" id="GO:0003700">
    <property type="term" value="F:DNA-binding transcription factor activity"/>
    <property type="evidence" value="ECO:0007669"/>
    <property type="project" value="InterPro"/>
</dbReference>
<sequence>MEQILKITNVLADPTRYHIYEYITKKHKEVSVQEIADAFNIHPNVARLHLTKLEDVNMLVSETQKTGKGGRPSRLYRLSDDVIQLHFPFRDYQLLSKIAIQAMMKLGEAGKQVLYETGKAFGRELVEQRLSHDQSPKTLTFYEKVNILKEAAETAGFYPSFDYNEQEQKIYFQVFNCPFKEIAFQQPEMVCGMHHAFLRGMFEALFDRVELAELESMTNGCDACAYRAVVDKYINAH</sequence>
<dbReference type="GO" id="GO:0003677">
    <property type="term" value="F:DNA binding"/>
    <property type="evidence" value="ECO:0007669"/>
    <property type="project" value="UniProtKB-KW"/>
</dbReference>
<evidence type="ECO:0000259" key="2">
    <source>
        <dbReference type="SMART" id="SM00418"/>
    </source>
</evidence>
<dbReference type="InterPro" id="IPR036390">
    <property type="entry name" value="WH_DNA-bd_sf"/>
</dbReference>
<feature type="domain" description="HTH arsR-type" evidence="2">
    <location>
        <begin position="6"/>
        <end position="88"/>
    </location>
</feature>
<dbReference type="AlphaFoldDB" id="A0A160F631"/>
<dbReference type="InterPro" id="IPR001845">
    <property type="entry name" value="HTH_ArsR_DNA-bd_dom"/>
</dbReference>
<dbReference type="CDD" id="cd00090">
    <property type="entry name" value="HTH_ARSR"/>
    <property type="match status" value="1"/>
</dbReference>